<evidence type="ECO:0000313" key="3">
    <source>
        <dbReference type="Proteomes" id="UP000291020"/>
    </source>
</evidence>
<reference evidence="2" key="2">
    <citation type="submission" date="2025-08" db="UniProtKB">
        <authorList>
            <consortium name="Ensembl"/>
        </authorList>
    </citation>
    <scope>IDENTIFICATION</scope>
</reference>
<dbReference type="InterPro" id="IPR011333">
    <property type="entry name" value="SKP1/BTB/POZ_sf"/>
</dbReference>
<dbReference type="Proteomes" id="UP000291020">
    <property type="component" value="Unassembled WGS sequence"/>
</dbReference>
<dbReference type="Gene3D" id="3.30.710.10">
    <property type="entry name" value="Potassium Channel Kv1.1, Chain A"/>
    <property type="match status" value="1"/>
</dbReference>
<organism evidence="2 3">
    <name type="scientific">Gopherus agassizii</name>
    <name type="common">Agassiz's desert tortoise</name>
    <dbReference type="NCBI Taxonomy" id="38772"/>
    <lineage>
        <taxon>Eukaryota</taxon>
        <taxon>Metazoa</taxon>
        <taxon>Chordata</taxon>
        <taxon>Craniata</taxon>
        <taxon>Vertebrata</taxon>
        <taxon>Euteleostomi</taxon>
        <taxon>Archelosauria</taxon>
        <taxon>Testudinata</taxon>
        <taxon>Testudines</taxon>
        <taxon>Cryptodira</taxon>
        <taxon>Durocryptodira</taxon>
        <taxon>Testudinoidea</taxon>
        <taxon>Testudinidae</taxon>
        <taxon>Gopherus</taxon>
    </lineage>
</organism>
<protein>
    <recommendedName>
        <fullName evidence="1">BTBDG BTB/POZ domain-containing protein</fullName>
    </recommendedName>
</protein>
<dbReference type="AlphaFoldDB" id="A0A452H2J8"/>
<dbReference type="PANTHER" id="PTHR46843:SF1">
    <property type="entry name" value="BTB_POZ DOMAIN-CONTAINING PROTEIN 16"/>
    <property type="match status" value="1"/>
</dbReference>
<feature type="domain" description="BTBDG BTB/POZ" evidence="1">
    <location>
        <begin position="54"/>
        <end position="156"/>
    </location>
</feature>
<sequence length="156" mass="17444">MELAGSCSLNFLIYLKRQCGVRVLKRAMNSSLSHTHRVCLCSRCHTVSPPSIYVALECLGFLWELHRIYLFKSKTLSQLLISSNPVAQKTKALSKEKSKMKKITISLDVQDPEVTRIAFAIALKNLYSTEPEVEEGDVLGVLAVASVLQFPSLFQK</sequence>
<evidence type="ECO:0000259" key="1">
    <source>
        <dbReference type="Pfam" id="PF23998"/>
    </source>
</evidence>
<accession>A0A452H2J8</accession>
<dbReference type="InterPro" id="IPR042833">
    <property type="entry name" value="BTBD16"/>
</dbReference>
<keyword evidence="3" id="KW-1185">Reference proteome</keyword>
<name>A0A452H2J8_9SAUR</name>
<reference evidence="2" key="3">
    <citation type="submission" date="2025-09" db="UniProtKB">
        <authorList>
            <consortium name="Ensembl"/>
        </authorList>
    </citation>
    <scope>IDENTIFICATION</scope>
</reference>
<dbReference type="Ensembl" id="ENSGAGT00000010037.1">
    <property type="protein sequence ID" value="ENSGAGP00000008739.1"/>
    <property type="gene ID" value="ENSGAGG00000006906.1"/>
</dbReference>
<reference evidence="3" key="1">
    <citation type="journal article" date="2017" name="PLoS ONE">
        <title>The Agassiz's desert tortoise genome provides a resource for the conservation of a threatened species.</title>
        <authorList>
            <person name="Tollis M."/>
            <person name="DeNardo D.F."/>
            <person name="Cornelius J.A."/>
            <person name="Dolby G.A."/>
            <person name="Edwards T."/>
            <person name="Henen B.T."/>
            <person name="Karl A.E."/>
            <person name="Murphy R.W."/>
            <person name="Kusumi K."/>
        </authorList>
    </citation>
    <scope>NUCLEOTIDE SEQUENCE [LARGE SCALE GENOMIC DNA]</scope>
</reference>
<dbReference type="Pfam" id="PF23998">
    <property type="entry name" value="BTB_BTBDG"/>
    <property type="match status" value="1"/>
</dbReference>
<proteinExistence type="predicted"/>
<dbReference type="PANTHER" id="PTHR46843">
    <property type="entry name" value="BTB/POZ DOMAIN-CONTAINING PROTEIN 16"/>
    <property type="match status" value="1"/>
</dbReference>
<evidence type="ECO:0000313" key="2">
    <source>
        <dbReference type="Ensembl" id="ENSGAGP00000008739.1"/>
    </source>
</evidence>
<dbReference type="InterPro" id="IPR056426">
    <property type="entry name" value="BTB_BTBDG"/>
</dbReference>